<keyword evidence="3" id="KW-1185">Reference proteome</keyword>
<protein>
    <submittedName>
        <fullName evidence="2">Uncharacterized protein</fullName>
    </submittedName>
</protein>
<dbReference type="AlphaFoldDB" id="A0A6A5V507"/>
<name>A0A6A5V507_9PLEO</name>
<reference evidence="2" key="1">
    <citation type="journal article" date="2020" name="Stud. Mycol.">
        <title>101 Dothideomycetes genomes: a test case for predicting lifestyles and emergence of pathogens.</title>
        <authorList>
            <person name="Haridas S."/>
            <person name="Albert R."/>
            <person name="Binder M."/>
            <person name="Bloem J."/>
            <person name="Labutti K."/>
            <person name="Salamov A."/>
            <person name="Andreopoulos B."/>
            <person name="Baker S."/>
            <person name="Barry K."/>
            <person name="Bills G."/>
            <person name="Bluhm B."/>
            <person name="Cannon C."/>
            <person name="Castanera R."/>
            <person name="Culley D."/>
            <person name="Daum C."/>
            <person name="Ezra D."/>
            <person name="Gonzalez J."/>
            <person name="Henrissat B."/>
            <person name="Kuo A."/>
            <person name="Liang C."/>
            <person name="Lipzen A."/>
            <person name="Lutzoni F."/>
            <person name="Magnuson J."/>
            <person name="Mondo S."/>
            <person name="Nolan M."/>
            <person name="Ohm R."/>
            <person name="Pangilinan J."/>
            <person name="Park H.-J."/>
            <person name="Ramirez L."/>
            <person name="Alfaro M."/>
            <person name="Sun H."/>
            <person name="Tritt A."/>
            <person name="Yoshinaga Y."/>
            <person name="Zwiers L.-H."/>
            <person name="Turgeon B."/>
            <person name="Goodwin S."/>
            <person name="Spatafora J."/>
            <person name="Crous P."/>
            <person name="Grigoriev I."/>
        </authorList>
    </citation>
    <scope>NUCLEOTIDE SEQUENCE</scope>
    <source>
        <strain evidence="2">CBS 107.79</strain>
    </source>
</reference>
<evidence type="ECO:0000256" key="1">
    <source>
        <dbReference type="SAM" id="MobiDB-lite"/>
    </source>
</evidence>
<feature type="compositionally biased region" description="Low complexity" evidence="1">
    <location>
        <begin position="1"/>
        <end position="19"/>
    </location>
</feature>
<dbReference type="Proteomes" id="UP000800036">
    <property type="component" value="Unassembled WGS sequence"/>
</dbReference>
<gene>
    <name evidence="2" type="ORF">BU23DRAFT_570133</name>
</gene>
<dbReference type="EMBL" id="ML976695">
    <property type="protein sequence ID" value="KAF1971132.1"/>
    <property type="molecule type" value="Genomic_DNA"/>
</dbReference>
<evidence type="ECO:0000313" key="2">
    <source>
        <dbReference type="EMBL" id="KAF1971132.1"/>
    </source>
</evidence>
<accession>A0A6A5V507</accession>
<organism evidence="2 3">
    <name type="scientific">Bimuria novae-zelandiae CBS 107.79</name>
    <dbReference type="NCBI Taxonomy" id="1447943"/>
    <lineage>
        <taxon>Eukaryota</taxon>
        <taxon>Fungi</taxon>
        <taxon>Dikarya</taxon>
        <taxon>Ascomycota</taxon>
        <taxon>Pezizomycotina</taxon>
        <taxon>Dothideomycetes</taxon>
        <taxon>Pleosporomycetidae</taxon>
        <taxon>Pleosporales</taxon>
        <taxon>Massarineae</taxon>
        <taxon>Didymosphaeriaceae</taxon>
        <taxon>Bimuria</taxon>
    </lineage>
</organism>
<feature type="region of interest" description="Disordered" evidence="1">
    <location>
        <begin position="1"/>
        <end position="22"/>
    </location>
</feature>
<evidence type="ECO:0000313" key="3">
    <source>
        <dbReference type="Proteomes" id="UP000800036"/>
    </source>
</evidence>
<proteinExistence type="predicted"/>
<sequence>MAVQNTGSTSLPSPTTSIPADASSLRVPEANLQPQVPPITHTASRTGSISELHRLIPYTHPYTPPDTPSSTTTEFFDLSPIDGDELQEHDVELGGRFDFLNVQEGGYLLLRTGTGSIAILVPKSTWREENDIQHLLKELEKLKNKLIHTTFARPLPTLSDFTPSNAP</sequence>